<proteinExistence type="inferred from homology"/>
<protein>
    <submittedName>
        <fullName evidence="7">RNA polymerase sigma factor FecI</fullName>
    </submittedName>
</protein>
<reference evidence="8" key="1">
    <citation type="journal article" date="2015" name="Genome Announc.">
        <title>Complete Genome Sequence of Herbaspirillum hiltneri N3 (DSM 17495), Isolated from Surface-Sterilized Wheat Roots.</title>
        <authorList>
            <person name="Guizelini D."/>
            <person name="Saizaki P.M."/>
            <person name="Coimbra N.A."/>
            <person name="Weiss V.A."/>
            <person name="Faoro H."/>
            <person name="Sfeir M.Z."/>
            <person name="Baura V.A."/>
            <person name="Monteiro R.A."/>
            <person name="Chubatsu L.S."/>
            <person name="Souza E.M."/>
            <person name="Cruz L.M."/>
            <person name="Pedrosa F.O."/>
            <person name="Raittz R.T."/>
            <person name="Marchaukoski J.N."/>
            <person name="Steffens M.B."/>
        </authorList>
    </citation>
    <scope>NUCLEOTIDE SEQUENCE [LARGE SCALE GENOMIC DNA]</scope>
    <source>
        <strain evidence="8">N3</strain>
    </source>
</reference>
<dbReference type="Gene3D" id="1.10.10.10">
    <property type="entry name" value="Winged helix-like DNA-binding domain superfamily/Winged helix DNA-binding domain"/>
    <property type="match status" value="1"/>
</dbReference>
<dbReference type="SUPFAM" id="SSF88946">
    <property type="entry name" value="Sigma2 domain of RNA polymerase sigma factors"/>
    <property type="match status" value="1"/>
</dbReference>
<dbReference type="PANTHER" id="PTHR43133">
    <property type="entry name" value="RNA POLYMERASE ECF-TYPE SIGMA FACTO"/>
    <property type="match status" value="1"/>
</dbReference>
<gene>
    <name evidence="7" type="ORF">F506_04955</name>
</gene>
<accession>A0ABM5UY42</accession>
<keyword evidence="8" id="KW-1185">Reference proteome</keyword>
<dbReference type="RefSeq" id="WP_053195602.1">
    <property type="nucleotide sequence ID" value="NZ_CP011409.1"/>
</dbReference>
<dbReference type="EMBL" id="CP011409">
    <property type="protein sequence ID" value="AKZ62104.1"/>
    <property type="molecule type" value="Genomic_DNA"/>
</dbReference>
<feature type="domain" description="RNA polymerase sigma-70 region 2" evidence="5">
    <location>
        <begin position="15"/>
        <end position="80"/>
    </location>
</feature>
<dbReference type="SUPFAM" id="SSF88659">
    <property type="entry name" value="Sigma3 and sigma4 domains of RNA polymerase sigma factors"/>
    <property type="match status" value="1"/>
</dbReference>
<dbReference type="InterPro" id="IPR014284">
    <property type="entry name" value="RNA_pol_sigma-70_dom"/>
</dbReference>
<dbReference type="InterPro" id="IPR013249">
    <property type="entry name" value="RNA_pol_sigma70_r4_t2"/>
</dbReference>
<organism evidence="7 8">
    <name type="scientific">Herbaspirillum hiltneri N3</name>
    <dbReference type="NCBI Taxonomy" id="1262470"/>
    <lineage>
        <taxon>Bacteria</taxon>
        <taxon>Pseudomonadati</taxon>
        <taxon>Pseudomonadota</taxon>
        <taxon>Betaproteobacteria</taxon>
        <taxon>Burkholderiales</taxon>
        <taxon>Oxalobacteraceae</taxon>
        <taxon>Herbaspirillum</taxon>
    </lineage>
</organism>
<keyword evidence="3" id="KW-0731">Sigma factor</keyword>
<sequence length="176" mass="20221">MSYSDPFTQPHMHTLYADHHGWLQTWLRRKLGCAFTAEDLTHDTFLRLLVRPRELDTKRDPRAYLTTIAQGLVVDHWRRREIERAWLDAIMELAEPLVPSAEHQAVILETLVEVDRILARLPSKPREAFLLSHLHGLTYAEIAAQLGVSERMVKKYMAQAMLHCLTAGNAFRSAVA</sequence>
<dbReference type="InterPro" id="IPR039425">
    <property type="entry name" value="RNA_pol_sigma-70-like"/>
</dbReference>
<dbReference type="Gene3D" id="1.10.1740.10">
    <property type="match status" value="1"/>
</dbReference>
<comment type="similarity">
    <text evidence="1">Belongs to the sigma-70 factor family. ECF subfamily.</text>
</comment>
<dbReference type="InterPro" id="IPR013324">
    <property type="entry name" value="RNA_pol_sigma_r3/r4-like"/>
</dbReference>
<evidence type="ECO:0000256" key="3">
    <source>
        <dbReference type="ARBA" id="ARBA00023082"/>
    </source>
</evidence>
<evidence type="ECO:0000256" key="4">
    <source>
        <dbReference type="ARBA" id="ARBA00023163"/>
    </source>
</evidence>
<dbReference type="CDD" id="cd06171">
    <property type="entry name" value="Sigma70_r4"/>
    <property type="match status" value="1"/>
</dbReference>
<dbReference type="Pfam" id="PF04542">
    <property type="entry name" value="Sigma70_r2"/>
    <property type="match status" value="1"/>
</dbReference>
<dbReference type="NCBIfam" id="TIGR02937">
    <property type="entry name" value="sigma70-ECF"/>
    <property type="match status" value="1"/>
</dbReference>
<dbReference type="PANTHER" id="PTHR43133:SF63">
    <property type="entry name" value="RNA POLYMERASE SIGMA FACTOR FECI-RELATED"/>
    <property type="match status" value="1"/>
</dbReference>
<evidence type="ECO:0000313" key="7">
    <source>
        <dbReference type="EMBL" id="AKZ62104.1"/>
    </source>
</evidence>
<keyword evidence="4" id="KW-0804">Transcription</keyword>
<evidence type="ECO:0000313" key="8">
    <source>
        <dbReference type="Proteomes" id="UP000063429"/>
    </source>
</evidence>
<evidence type="ECO:0000259" key="6">
    <source>
        <dbReference type="Pfam" id="PF08281"/>
    </source>
</evidence>
<name>A0ABM5UY42_9BURK</name>
<dbReference type="Pfam" id="PF08281">
    <property type="entry name" value="Sigma70_r4_2"/>
    <property type="match status" value="1"/>
</dbReference>
<dbReference type="InterPro" id="IPR013325">
    <property type="entry name" value="RNA_pol_sigma_r2"/>
</dbReference>
<keyword evidence="2" id="KW-0805">Transcription regulation</keyword>
<dbReference type="InterPro" id="IPR007627">
    <property type="entry name" value="RNA_pol_sigma70_r2"/>
</dbReference>
<evidence type="ECO:0000256" key="2">
    <source>
        <dbReference type="ARBA" id="ARBA00023015"/>
    </source>
</evidence>
<evidence type="ECO:0000256" key="1">
    <source>
        <dbReference type="ARBA" id="ARBA00010641"/>
    </source>
</evidence>
<evidence type="ECO:0000259" key="5">
    <source>
        <dbReference type="Pfam" id="PF04542"/>
    </source>
</evidence>
<feature type="domain" description="RNA polymerase sigma factor 70 region 4 type 2" evidence="6">
    <location>
        <begin position="112"/>
        <end position="164"/>
    </location>
</feature>
<dbReference type="InterPro" id="IPR036388">
    <property type="entry name" value="WH-like_DNA-bd_sf"/>
</dbReference>
<dbReference type="Proteomes" id="UP000063429">
    <property type="component" value="Chromosome"/>
</dbReference>